<dbReference type="RefSeq" id="WP_103313607.1">
    <property type="nucleotide sequence ID" value="NZ_PPPD01000002.1"/>
</dbReference>
<evidence type="ECO:0000259" key="6">
    <source>
        <dbReference type="Pfam" id="PF13458"/>
    </source>
</evidence>
<proteinExistence type="inferred from homology"/>
<reference evidence="7 8" key="1">
    <citation type="submission" date="2018-01" db="EMBL/GenBank/DDBJ databases">
        <title>Deinococcus koreensis sp. nov., a radiation-resistant bacterium isolated from river water.</title>
        <authorList>
            <person name="Choi A."/>
        </authorList>
    </citation>
    <scope>NUCLEOTIDE SEQUENCE [LARGE SCALE GENOMIC DNA]</scope>
    <source>
        <strain evidence="7 8">SJW1-2</strain>
    </source>
</reference>
<evidence type="ECO:0000256" key="1">
    <source>
        <dbReference type="ARBA" id="ARBA00010062"/>
    </source>
</evidence>
<organism evidence="7 8">
    <name type="scientific">Deinococcus koreensis</name>
    <dbReference type="NCBI Taxonomy" id="2054903"/>
    <lineage>
        <taxon>Bacteria</taxon>
        <taxon>Thermotogati</taxon>
        <taxon>Deinococcota</taxon>
        <taxon>Deinococci</taxon>
        <taxon>Deinococcales</taxon>
        <taxon>Deinococcaceae</taxon>
        <taxon>Deinococcus</taxon>
    </lineage>
</organism>
<dbReference type="AlphaFoldDB" id="A0A2K3USU8"/>
<dbReference type="Proteomes" id="UP000236379">
    <property type="component" value="Unassembled WGS sequence"/>
</dbReference>
<evidence type="ECO:0000256" key="4">
    <source>
        <dbReference type="ARBA" id="ARBA00022970"/>
    </source>
</evidence>
<dbReference type="PRINTS" id="PR00337">
    <property type="entry name" value="LEUILEVALBP"/>
</dbReference>
<keyword evidence="3 5" id="KW-0732">Signal</keyword>
<feature type="signal peptide" evidence="5">
    <location>
        <begin position="1"/>
        <end position="32"/>
    </location>
</feature>
<dbReference type="InterPro" id="IPR028082">
    <property type="entry name" value="Peripla_BP_I"/>
</dbReference>
<comment type="caution">
    <text evidence="7">The sequence shown here is derived from an EMBL/GenBank/DDBJ whole genome shotgun (WGS) entry which is preliminary data.</text>
</comment>
<gene>
    <name evidence="7" type="ORF">CVO96_16780</name>
</gene>
<dbReference type="CDD" id="cd19978">
    <property type="entry name" value="PBP1_ABC_ligand_binding-like"/>
    <property type="match status" value="1"/>
</dbReference>
<evidence type="ECO:0000313" key="7">
    <source>
        <dbReference type="EMBL" id="PNY79623.1"/>
    </source>
</evidence>
<evidence type="ECO:0000256" key="5">
    <source>
        <dbReference type="SAM" id="SignalP"/>
    </source>
</evidence>
<dbReference type="GO" id="GO:0006865">
    <property type="term" value="P:amino acid transport"/>
    <property type="evidence" value="ECO:0007669"/>
    <property type="project" value="UniProtKB-KW"/>
</dbReference>
<dbReference type="InterPro" id="IPR028081">
    <property type="entry name" value="Leu-bd"/>
</dbReference>
<dbReference type="OrthoDB" id="6111975at2"/>
<comment type="similarity">
    <text evidence="1">Belongs to the leucine-binding protein family.</text>
</comment>
<protein>
    <submittedName>
        <fullName evidence="7">ABC transporter substrate-binding protein</fullName>
    </submittedName>
</protein>
<keyword evidence="4" id="KW-0029">Amino-acid transport</keyword>
<feature type="domain" description="Leucine-binding protein" evidence="6">
    <location>
        <begin position="41"/>
        <end position="412"/>
    </location>
</feature>
<evidence type="ECO:0000256" key="2">
    <source>
        <dbReference type="ARBA" id="ARBA00022448"/>
    </source>
</evidence>
<evidence type="ECO:0000313" key="8">
    <source>
        <dbReference type="Proteomes" id="UP000236379"/>
    </source>
</evidence>
<dbReference type="PANTHER" id="PTHR47235">
    <property type="entry name" value="BLR6548 PROTEIN"/>
    <property type="match status" value="1"/>
</dbReference>
<dbReference type="PANTHER" id="PTHR47235:SF1">
    <property type="entry name" value="BLR6548 PROTEIN"/>
    <property type="match status" value="1"/>
</dbReference>
<dbReference type="Pfam" id="PF13458">
    <property type="entry name" value="Peripla_BP_6"/>
    <property type="match status" value="1"/>
</dbReference>
<feature type="chain" id="PRO_5014423865" evidence="5">
    <location>
        <begin position="33"/>
        <end position="426"/>
    </location>
</feature>
<sequence length="426" mass="46109">MTHWTPTPPLPTRRTVQRLAALALLGWPALQAAAPAAGPGPIRVGMSAAFTGASAGLGTEYYRGARALIDEVNATGGVGGRRIELIALDDAYQPEKTIENTIQLIRKEQVFTLFNYVGTPTLTAALPVLKSYEKDRLVLLGNLTGAQIQRDLLYGKSVFNVRASYRQEMEAMVDRLWAMGIRKFGVFYQIDAYGRSGTDAVARALAARGGRIKAEATYRRGAKFGDDMSSAVKHLQAADVEVVLCTGAYAGIGAFVRSARDGGFTVPITNLSFVSSDNLLSLLQDAGKTAGRDYTRALLNTQVVPTYDNVALPAVAQYRALMAKWRPQVPAALRDATYTPRDLSFVGLEGFLNAKVLVQGLRGTGGKLERSAFYASLERLSSFDLGTGARVSFTPGHHQGLDKVYFTTVKGGRWVPIQDWNDAVRP</sequence>
<keyword evidence="8" id="KW-1185">Reference proteome</keyword>
<accession>A0A2K3USU8</accession>
<dbReference type="EMBL" id="PPPD01000002">
    <property type="protein sequence ID" value="PNY79623.1"/>
    <property type="molecule type" value="Genomic_DNA"/>
</dbReference>
<keyword evidence="2" id="KW-0813">Transport</keyword>
<dbReference type="Gene3D" id="3.40.50.2300">
    <property type="match status" value="2"/>
</dbReference>
<dbReference type="InterPro" id="IPR000709">
    <property type="entry name" value="Leu_Ile_Val-bd"/>
</dbReference>
<evidence type="ECO:0000256" key="3">
    <source>
        <dbReference type="ARBA" id="ARBA00022729"/>
    </source>
</evidence>
<name>A0A2K3USU8_9DEIO</name>
<dbReference type="SUPFAM" id="SSF53822">
    <property type="entry name" value="Periplasmic binding protein-like I"/>
    <property type="match status" value="1"/>
</dbReference>